<dbReference type="PANTHER" id="PTHR38490:SF1">
    <property type="entry name" value="CYSTEINE AND TYROSINE-RICH PROTEIN 1"/>
    <property type="match status" value="1"/>
</dbReference>
<evidence type="ECO:0000256" key="7">
    <source>
        <dbReference type="ARBA" id="ARBA00023136"/>
    </source>
</evidence>
<evidence type="ECO:0000256" key="9">
    <source>
        <dbReference type="SAM" id="Phobius"/>
    </source>
</evidence>
<feature type="non-terminal residue" evidence="10">
    <location>
        <position position="96"/>
    </location>
</feature>
<sequence>GTVIAGIFFGIVVITGVIAEIAICICMCMKSNCGTRVGIIRTMHINTINTYPVTPPPYSYEYEMKYPADLPPPYNPTPQTVIQYPPPHPYPGYSRK</sequence>
<evidence type="ECO:0000256" key="8">
    <source>
        <dbReference type="SAM" id="MobiDB-lite"/>
    </source>
</evidence>
<gene>
    <name evidence="10" type="primary">Cyyr1</name>
    <name evidence="10" type="ORF">POLCAE_R10191</name>
</gene>
<feature type="non-terminal residue" evidence="10">
    <location>
        <position position="1"/>
    </location>
</feature>
<evidence type="ECO:0000256" key="3">
    <source>
        <dbReference type="ARBA" id="ARBA00016494"/>
    </source>
</evidence>
<evidence type="ECO:0000256" key="1">
    <source>
        <dbReference type="ARBA" id="ARBA00004479"/>
    </source>
</evidence>
<reference evidence="10 11" key="1">
    <citation type="submission" date="2019-09" db="EMBL/GenBank/DDBJ databases">
        <title>Bird 10,000 Genomes (B10K) Project - Family phase.</title>
        <authorList>
            <person name="Zhang G."/>
        </authorList>
    </citation>
    <scope>NUCLEOTIDE SEQUENCE [LARGE SCALE GENOMIC DNA]</scope>
    <source>
        <strain evidence="10">B10K-DU-001-66</strain>
        <tissue evidence="10">Muscle</tissue>
    </source>
</reference>
<dbReference type="EMBL" id="VYXF01009246">
    <property type="protein sequence ID" value="NWS32984.1"/>
    <property type="molecule type" value="Genomic_DNA"/>
</dbReference>
<dbReference type="Proteomes" id="UP000573697">
    <property type="component" value="Unassembled WGS sequence"/>
</dbReference>
<organism evidence="10 11">
    <name type="scientific">Polioptila caerulea</name>
    <name type="common">Blue-grey gnatcatcher</name>
    <dbReference type="NCBI Taxonomy" id="66707"/>
    <lineage>
        <taxon>Eukaryota</taxon>
        <taxon>Metazoa</taxon>
        <taxon>Chordata</taxon>
        <taxon>Craniata</taxon>
        <taxon>Vertebrata</taxon>
        <taxon>Euteleostomi</taxon>
        <taxon>Archelosauria</taxon>
        <taxon>Archosauria</taxon>
        <taxon>Dinosauria</taxon>
        <taxon>Saurischia</taxon>
        <taxon>Theropoda</taxon>
        <taxon>Coelurosauria</taxon>
        <taxon>Aves</taxon>
        <taxon>Neognathae</taxon>
        <taxon>Neoaves</taxon>
        <taxon>Telluraves</taxon>
        <taxon>Australaves</taxon>
        <taxon>Passeriformes</taxon>
        <taxon>Certhiidae</taxon>
        <taxon>Polioptilinae</taxon>
        <taxon>Polioptila</taxon>
    </lineage>
</organism>
<feature type="transmembrane region" description="Helical" evidence="9">
    <location>
        <begin position="6"/>
        <end position="29"/>
    </location>
</feature>
<keyword evidence="7 9" id="KW-0472">Membrane</keyword>
<accession>A0A7K5EJZ8</accession>
<proteinExistence type="inferred from homology"/>
<keyword evidence="5" id="KW-0732">Signal</keyword>
<evidence type="ECO:0000256" key="6">
    <source>
        <dbReference type="ARBA" id="ARBA00022989"/>
    </source>
</evidence>
<comment type="caution">
    <text evidence="10">The sequence shown here is derived from an EMBL/GenBank/DDBJ whole genome shotgun (WGS) entry which is preliminary data.</text>
</comment>
<comment type="similarity">
    <text evidence="2">Belongs to the CYYR1 family.</text>
</comment>
<keyword evidence="6 9" id="KW-1133">Transmembrane helix</keyword>
<feature type="region of interest" description="Disordered" evidence="8">
    <location>
        <begin position="74"/>
        <end position="96"/>
    </location>
</feature>
<keyword evidence="4 9" id="KW-0812">Transmembrane</keyword>
<evidence type="ECO:0000313" key="10">
    <source>
        <dbReference type="EMBL" id="NWS32984.1"/>
    </source>
</evidence>
<dbReference type="AlphaFoldDB" id="A0A7K5EJZ8"/>
<dbReference type="PANTHER" id="PTHR38490">
    <property type="entry name" value="CYSTEINE AND TYROSINE-RICH PROTEIN 1"/>
    <property type="match status" value="1"/>
</dbReference>
<protein>
    <recommendedName>
        <fullName evidence="3">Cysteine and tyrosine-rich protein 1</fullName>
    </recommendedName>
</protein>
<evidence type="ECO:0000313" key="11">
    <source>
        <dbReference type="Proteomes" id="UP000573697"/>
    </source>
</evidence>
<evidence type="ECO:0000256" key="2">
    <source>
        <dbReference type="ARBA" id="ARBA00009401"/>
    </source>
</evidence>
<dbReference type="InterPro" id="IPR022640">
    <property type="entry name" value="CYYR1"/>
</dbReference>
<name>A0A7K5EJZ8_POLCE</name>
<comment type="subcellular location">
    <subcellularLocation>
        <location evidence="1">Membrane</location>
        <topology evidence="1">Single-pass type I membrane protein</topology>
    </subcellularLocation>
</comment>
<evidence type="ECO:0000256" key="4">
    <source>
        <dbReference type="ARBA" id="ARBA00022692"/>
    </source>
</evidence>
<dbReference type="GO" id="GO:0016020">
    <property type="term" value="C:membrane"/>
    <property type="evidence" value="ECO:0007669"/>
    <property type="project" value="UniProtKB-SubCell"/>
</dbReference>
<dbReference type="Pfam" id="PF10873">
    <property type="entry name" value="CYYR1"/>
    <property type="match status" value="1"/>
</dbReference>
<keyword evidence="11" id="KW-1185">Reference proteome</keyword>
<evidence type="ECO:0000256" key="5">
    <source>
        <dbReference type="ARBA" id="ARBA00022729"/>
    </source>
</evidence>